<dbReference type="RefSeq" id="WP_215925330.1">
    <property type="nucleotide sequence ID" value="NZ_BAABCB010000015.1"/>
</dbReference>
<evidence type="ECO:0000259" key="2">
    <source>
        <dbReference type="PROSITE" id="PS50222"/>
    </source>
</evidence>
<keyword evidence="4" id="KW-1185">Reference proteome</keyword>
<accession>A0ABP8CS54</accession>
<gene>
    <name evidence="3" type="ORF">GCM10022292_13630</name>
</gene>
<dbReference type="InterPro" id="IPR011992">
    <property type="entry name" value="EF-hand-dom_pair"/>
</dbReference>
<protein>
    <recommendedName>
        <fullName evidence="2">EF-hand domain-containing protein</fullName>
    </recommendedName>
</protein>
<dbReference type="Pfam" id="PF00036">
    <property type="entry name" value="EF-hand_1"/>
    <property type="match status" value="1"/>
</dbReference>
<dbReference type="EMBL" id="BAABCB010000015">
    <property type="protein sequence ID" value="GAA4242618.1"/>
    <property type="molecule type" value="Genomic_DNA"/>
</dbReference>
<comment type="caution">
    <text evidence="3">The sequence shown here is derived from an EMBL/GenBank/DDBJ whole genome shotgun (WGS) entry which is preliminary data.</text>
</comment>
<dbReference type="PROSITE" id="PS50222">
    <property type="entry name" value="EF_HAND_2"/>
    <property type="match status" value="1"/>
</dbReference>
<proteinExistence type="predicted"/>
<dbReference type="SMART" id="SM00054">
    <property type="entry name" value="EFh"/>
    <property type="match status" value="2"/>
</dbReference>
<feature type="region of interest" description="Disordered" evidence="1">
    <location>
        <begin position="44"/>
        <end position="70"/>
    </location>
</feature>
<evidence type="ECO:0000313" key="4">
    <source>
        <dbReference type="Proteomes" id="UP001501682"/>
    </source>
</evidence>
<name>A0ABP8CS54_9FLAO</name>
<dbReference type="InterPro" id="IPR002048">
    <property type="entry name" value="EF_hand_dom"/>
</dbReference>
<sequence length="95" mass="10929">MKSNTFKTAVLVFGIMIISNMSYGQSQGRQERKAPPTFSELLKEMDKNEDGKLSKEELKGPLKENFSKVDTDEDGFITEEEFKKAPKPKRKERNK</sequence>
<dbReference type="InterPro" id="IPR018247">
    <property type="entry name" value="EF_Hand_1_Ca_BS"/>
</dbReference>
<evidence type="ECO:0000256" key="1">
    <source>
        <dbReference type="SAM" id="MobiDB-lite"/>
    </source>
</evidence>
<evidence type="ECO:0000313" key="3">
    <source>
        <dbReference type="EMBL" id="GAA4242618.1"/>
    </source>
</evidence>
<dbReference type="Pfam" id="PF13202">
    <property type="entry name" value="EF-hand_5"/>
    <property type="match status" value="1"/>
</dbReference>
<dbReference type="Proteomes" id="UP001501682">
    <property type="component" value="Unassembled WGS sequence"/>
</dbReference>
<dbReference type="SUPFAM" id="SSF47473">
    <property type="entry name" value="EF-hand"/>
    <property type="match status" value="1"/>
</dbReference>
<dbReference type="Gene3D" id="1.10.238.10">
    <property type="entry name" value="EF-hand"/>
    <property type="match status" value="2"/>
</dbReference>
<feature type="domain" description="EF-hand" evidence="2">
    <location>
        <begin position="57"/>
        <end position="92"/>
    </location>
</feature>
<reference evidence="4" key="1">
    <citation type="journal article" date="2019" name="Int. J. Syst. Evol. Microbiol.">
        <title>The Global Catalogue of Microorganisms (GCM) 10K type strain sequencing project: providing services to taxonomists for standard genome sequencing and annotation.</title>
        <authorList>
            <consortium name="The Broad Institute Genomics Platform"/>
            <consortium name="The Broad Institute Genome Sequencing Center for Infectious Disease"/>
            <person name="Wu L."/>
            <person name="Ma J."/>
        </authorList>
    </citation>
    <scope>NUCLEOTIDE SEQUENCE [LARGE SCALE GENOMIC DNA]</scope>
    <source>
        <strain evidence="4">JCM 17633</strain>
    </source>
</reference>
<organism evidence="3 4">
    <name type="scientific">Winogradskyella damuponensis</name>
    <dbReference type="NCBI Taxonomy" id="943939"/>
    <lineage>
        <taxon>Bacteria</taxon>
        <taxon>Pseudomonadati</taxon>
        <taxon>Bacteroidota</taxon>
        <taxon>Flavobacteriia</taxon>
        <taxon>Flavobacteriales</taxon>
        <taxon>Flavobacteriaceae</taxon>
        <taxon>Winogradskyella</taxon>
    </lineage>
</organism>
<dbReference type="PROSITE" id="PS00018">
    <property type="entry name" value="EF_HAND_1"/>
    <property type="match status" value="1"/>
</dbReference>